<protein>
    <recommendedName>
        <fullName evidence="2">Putative nickel insertion protein</fullName>
    </recommendedName>
</protein>
<gene>
    <name evidence="3" type="primary">larC</name>
    <name evidence="3" type="ORF">F1737_02935</name>
</gene>
<dbReference type="Pfam" id="PF01969">
    <property type="entry name" value="Ni_insertion"/>
    <property type="match status" value="1"/>
</dbReference>
<dbReference type="EMBL" id="CP043875">
    <property type="protein sequence ID" value="WOF15717.1"/>
    <property type="molecule type" value="Genomic_DNA"/>
</dbReference>
<keyword evidence="4" id="KW-1185">Reference proteome</keyword>
<comment type="similarity">
    <text evidence="2">Belongs to the LarC family.</text>
</comment>
<keyword evidence="1 2" id="KW-0533">Nickel</keyword>
<proteinExistence type="inferred from homology"/>
<keyword evidence="2" id="KW-0456">Lyase</keyword>
<dbReference type="NCBIfam" id="TIGR00299">
    <property type="entry name" value="nickel pincer cofactor biosynthesis protein LarC"/>
    <property type="match status" value="1"/>
</dbReference>
<dbReference type="GeneID" id="85229090"/>
<dbReference type="Gene3D" id="3.30.70.1380">
    <property type="entry name" value="Transcriptional regulatory protein pf0864 domain like"/>
    <property type="match status" value="1"/>
</dbReference>
<name>A0AA97FB90_9EURY</name>
<dbReference type="HAMAP" id="MF_01074">
    <property type="entry name" value="LarC"/>
    <property type="match status" value="1"/>
</dbReference>
<dbReference type="PANTHER" id="PTHR36566:SF1">
    <property type="entry name" value="PYRIDINIUM-3,5-BISTHIOCARBOXYLIC ACID MONONUCLEOTIDE NICKEL INSERTION PROTEIN"/>
    <property type="match status" value="1"/>
</dbReference>
<evidence type="ECO:0000313" key="3">
    <source>
        <dbReference type="EMBL" id="WOF15717.1"/>
    </source>
</evidence>
<dbReference type="GO" id="GO:0016829">
    <property type="term" value="F:lyase activity"/>
    <property type="evidence" value="ECO:0007669"/>
    <property type="project" value="UniProtKB-UniRule"/>
</dbReference>
<dbReference type="InterPro" id="IPR002822">
    <property type="entry name" value="Ni_insertion"/>
</dbReference>
<dbReference type="Gene3D" id="3.10.20.300">
    <property type="entry name" value="mk0293 like domain"/>
    <property type="match status" value="1"/>
</dbReference>
<organism evidence="3 4">
    <name type="scientific">Methanochimaera problematica</name>
    <dbReference type="NCBI Taxonomy" id="2609417"/>
    <lineage>
        <taxon>Archaea</taxon>
        <taxon>Methanobacteriati</taxon>
        <taxon>Methanobacteriota</taxon>
        <taxon>Stenosarchaea group</taxon>
        <taxon>Methanomicrobia</taxon>
        <taxon>Methanomicrobiales</taxon>
        <taxon>Methanomicrobiaceae</taxon>
        <taxon>Methanochimaera</taxon>
    </lineage>
</organism>
<dbReference type="GO" id="GO:0016151">
    <property type="term" value="F:nickel cation binding"/>
    <property type="evidence" value="ECO:0007669"/>
    <property type="project" value="UniProtKB-UniRule"/>
</dbReference>
<accession>A0AA97FB90</accession>
<dbReference type="Proteomes" id="UP001301797">
    <property type="component" value="Chromosome"/>
</dbReference>
<dbReference type="PANTHER" id="PTHR36566">
    <property type="entry name" value="NICKEL INSERTION PROTEIN-RELATED"/>
    <property type="match status" value="1"/>
</dbReference>
<sequence>MKILLFDPFHGAAGDMIIGALLDLGADKDSVEKAMSSVVSKPDFKNVERCGISAVKVETNAGKAHRTLDEVNNIIDTCIAPKEAVLMAKRVFGRINTGEINVHGTKMTHFHEVGADDAIADVIGACTAFLSLNPDAVYIKPLALGCGFVNSEHGKIPVPAPATIEILKESGLQVIYGKDPEEGELCTPTGAALLSEFSTYSNTEPEGRIIATGYGAGTKNPQNTPNVLRTLIIEQNNELSDRVDILETNVDDATGEVIAYTIQRLMDEGARDASSIPINMKKGRNGSLIRVICKPEEADMFVRILSEELGTLGIRHIRSIHRSILKRTFETVSLELKGRIYAINVKIGWIETEPVTLKAEYEDAKKCAEETGLPIKKIAAMAERIASEKIDNGAK</sequence>
<evidence type="ECO:0000313" key="4">
    <source>
        <dbReference type="Proteomes" id="UP001301797"/>
    </source>
</evidence>
<evidence type="ECO:0000256" key="1">
    <source>
        <dbReference type="ARBA" id="ARBA00022596"/>
    </source>
</evidence>
<dbReference type="RefSeq" id="WP_317137291.1">
    <property type="nucleotide sequence ID" value="NZ_CP043875.1"/>
</dbReference>
<dbReference type="AlphaFoldDB" id="A0AA97FB90"/>
<dbReference type="KEGG" id="mefw:F1737_02935"/>
<evidence type="ECO:0000256" key="2">
    <source>
        <dbReference type="HAMAP-Rule" id="MF_01074"/>
    </source>
</evidence>
<reference evidence="3 4" key="1">
    <citation type="submission" date="2019-09" db="EMBL/GenBank/DDBJ databases">
        <title>The complete genome of Methanoplanus sp. FWC-SCC4.</title>
        <authorList>
            <person name="Chen S.-C."/>
            <person name="Zhou Y.-Z."/>
            <person name="Lai M.-C."/>
        </authorList>
    </citation>
    <scope>NUCLEOTIDE SEQUENCE [LARGE SCALE GENOMIC DNA]</scope>
    <source>
        <strain evidence="3 4">FWC-SCC4</strain>
    </source>
</reference>